<name>D9QK71_BRESC</name>
<dbReference type="KEGG" id="bsb:Bresu_2346"/>
<dbReference type="eggNOG" id="ENOG5033MXH">
    <property type="taxonomic scope" value="Bacteria"/>
</dbReference>
<dbReference type="InParanoid" id="D9QK71"/>
<evidence type="ECO:0000313" key="3">
    <source>
        <dbReference type="Proteomes" id="UP000002696"/>
    </source>
</evidence>
<dbReference type="HOGENOM" id="CLU_164745_1_0_5"/>
<proteinExistence type="predicted"/>
<dbReference type="RefSeq" id="WP_013269757.1">
    <property type="nucleotide sequence ID" value="NC_014375.1"/>
</dbReference>
<organism evidence="2 3">
    <name type="scientific">Brevundimonas subvibrioides (strain ATCC 15264 / DSM 4735 / LMG 14903 / NBRC 16000 / CB 81)</name>
    <name type="common">Caulobacter subvibrioides</name>
    <dbReference type="NCBI Taxonomy" id="633149"/>
    <lineage>
        <taxon>Bacteria</taxon>
        <taxon>Pseudomonadati</taxon>
        <taxon>Pseudomonadota</taxon>
        <taxon>Alphaproteobacteria</taxon>
        <taxon>Caulobacterales</taxon>
        <taxon>Caulobacteraceae</taxon>
        <taxon>Brevundimonas</taxon>
    </lineage>
</organism>
<dbReference type="OrthoDB" id="7204693at2"/>
<dbReference type="AlphaFoldDB" id="D9QK71"/>
<sequence length="117" mass="12237">MDRTEVVASVAGDLYATEKAVDAAITASTTLVQSMIGARTLLKVSPVAGSEAQAKAIEAIAALSSAREAIVACHAELQRAHRRQGFGIYAVGPLNKPDDWETPVGSEEPPRAIPRVA</sequence>
<keyword evidence="3" id="KW-1185">Reference proteome</keyword>
<dbReference type="EMBL" id="CP002102">
    <property type="protein sequence ID" value="ADL01656.1"/>
    <property type="molecule type" value="Genomic_DNA"/>
</dbReference>
<evidence type="ECO:0000313" key="2">
    <source>
        <dbReference type="EMBL" id="ADL01656.1"/>
    </source>
</evidence>
<accession>D9QK71</accession>
<gene>
    <name evidence="2" type="ordered locus">Bresu_2346</name>
</gene>
<dbReference type="BioCyc" id="BSUB633149:G1GM8-2344-MONOMER"/>
<feature type="region of interest" description="Disordered" evidence="1">
    <location>
        <begin position="94"/>
        <end position="117"/>
    </location>
</feature>
<protein>
    <submittedName>
        <fullName evidence="2">Uncharacterized protein</fullName>
    </submittedName>
</protein>
<dbReference type="Proteomes" id="UP000002696">
    <property type="component" value="Chromosome"/>
</dbReference>
<dbReference type="STRING" id="633149.Bresu_2346"/>
<evidence type="ECO:0000256" key="1">
    <source>
        <dbReference type="SAM" id="MobiDB-lite"/>
    </source>
</evidence>
<reference evidence="3" key="1">
    <citation type="journal article" date="2011" name="J. Bacteriol.">
        <title>Genome sequences of eight morphologically diverse alphaproteobacteria.</title>
        <authorList>
            <consortium name="US DOE Joint Genome Institute"/>
            <person name="Brown P.J."/>
            <person name="Kysela D.T."/>
            <person name="Buechlein A."/>
            <person name="Hemmerich C."/>
            <person name="Brun Y.V."/>
        </authorList>
    </citation>
    <scope>NUCLEOTIDE SEQUENCE [LARGE SCALE GENOMIC DNA]</scope>
    <source>
        <strain evidence="3">ATCC 15264 / DSM 4735 / LMG 14903 / NBRC 16000 / CB 81</strain>
    </source>
</reference>